<dbReference type="InterPro" id="IPR006944">
    <property type="entry name" value="Phage/GTA_portal"/>
</dbReference>
<dbReference type="OrthoDB" id="9134461at2"/>
<dbReference type="RefSeq" id="WP_146820742.1">
    <property type="nucleotide sequence ID" value="NZ_CP029077.1"/>
</dbReference>
<gene>
    <name evidence="1" type="ORF">Deia_00680</name>
</gene>
<name>A0A5B8XDT6_9RICK</name>
<organism evidence="1 2">
    <name type="scientific">Candidatus Deianiraea vastatrix</name>
    <dbReference type="NCBI Taxonomy" id="2163644"/>
    <lineage>
        <taxon>Bacteria</taxon>
        <taxon>Pseudomonadati</taxon>
        <taxon>Pseudomonadota</taxon>
        <taxon>Alphaproteobacteria</taxon>
        <taxon>Rickettsiales</taxon>
        <taxon>Candidatus Deianiraeaceae</taxon>
        <taxon>Candidatus Deianiraea</taxon>
    </lineage>
</organism>
<protein>
    <submittedName>
        <fullName evidence="1">Phage portal protein HK97 family</fullName>
    </submittedName>
</protein>
<dbReference type="AlphaFoldDB" id="A0A5B8XDT6"/>
<sequence length="380" mass="42058">MFFAKKNTKEVKKTYSKSYVLNSNTKASWSDPSYSSLAYNGYASNVVANRCIKLISQCVSSIRTVIYGSDGAEMTGAQINDLIAKPNDLMSQKLFFETIVKNLLIFGNSYIKSDLGDNQIDALHVLPSDLVSIVVDSENNVMQYAYNNGQKTEILDASMIGEVGEVLHIKLFNPNDKLYGLSPLYTARFSIDQYNEAIAWNKCLLQNGARPSGALVVEANGNDLTDEQFSRLSDQLRNDFTGSLAAGKVMILEGGLKWQEMSISPKDMEFIETKNSAARDIALAFGVPSNLLGIQGDNTYNNFAESRIALWEETILPLAELIFEAIATHITAKTGEKITILADLDQIPTLVEKRYTLWKALSEATFLTDAEKRTMAQMDA</sequence>
<accession>A0A5B8XDT6</accession>
<dbReference type="Pfam" id="PF04860">
    <property type="entry name" value="Phage_portal"/>
    <property type="match status" value="1"/>
</dbReference>
<dbReference type="Proteomes" id="UP000321934">
    <property type="component" value="Chromosome"/>
</dbReference>
<evidence type="ECO:0000313" key="1">
    <source>
        <dbReference type="EMBL" id="QED23472.1"/>
    </source>
</evidence>
<evidence type="ECO:0000313" key="2">
    <source>
        <dbReference type="Proteomes" id="UP000321934"/>
    </source>
</evidence>
<keyword evidence="2" id="KW-1185">Reference proteome</keyword>
<dbReference type="NCBIfam" id="TIGR01537">
    <property type="entry name" value="portal_HK97"/>
    <property type="match status" value="1"/>
</dbReference>
<proteinExistence type="predicted"/>
<reference evidence="1 2" key="1">
    <citation type="journal article" date="2019" name="ISME J.">
        <title>Deianiraea, an extracellular bacterium associated with the ciliate Paramecium, suggests an alternative scenario for the evolution of Rickettsiales.</title>
        <authorList>
            <person name="Castelli M."/>
            <person name="Sabaneyeva E."/>
            <person name="Lanzoni O."/>
            <person name="Lebedeva N."/>
            <person name="Floriano A.M."/>
            <person name="Gaiarsa S."/>
            <person name="Benken K."/>
            <person name="Modeo L."/>
            <person name="Bandi C."/>
            <person name="Potekhin A."/>
            <person name="Sassera D."/>
            <person name="Petroni G."/>
        </authorList>
    </citation>
    <scope>NUCLEOTIDE SEQUENCE [LARGE SCALE GENOMIC DNA]</scope>
    <source>
        <strain evidence="1">CyL4-1</strain>
    </source>
</reference>
<dbReference type="EMBL" id="CP029077">
    <property type="protein sequence ID" value="QED23472.1"/>
    <property type="molecule type" value="Genomic_DNA"/>
</dbReference>
<dbReference type="InterPro" id="IPR006427">
    <property type="entry name" value="Portal_HK97"/>
</dbReference>